<keyword evidence="1" id="KW-0812">Transmembrane</keyword>
<dbReference type="PATRIC" id="fig|1434109.4.peg.1456"/>
<evidence type="ECO:0000313" key="2">
    <source>
        <dbReference type="EMBL" id="AKB50421.1"/>
    </source>
</evidence>
<dbReference type="EMBL" id="CP009526">
    <property type="protein sequence ID" value="AKB50421.1"/>
    <property type="molecule type" value="Genomic_DNA"/>
</dbReference>
<organism evidence="2 3">
    <name type="scientific">Methanosarcina barkeri str. Wiesmoor</name>
    <dbReference type="NCBI Taxonomy" id="1434109"/>
    <lineage>
        <taxon>Archaea</taxon>
        <taxon>Methanobacteriati</taxon>
        <taxon>Methanobacteriota</taxon>
        <taxon>Stenosarchaea group</taxon>
        <taxon>Methanomicrobia</taxon>
        <taxon>Methanosarcinales</taxon>
        <taxon>Methanosarcinaceae</taxon>
        <taxon>Methanosarcina</taxon>
    </lineage>
</organism>
<proteinExistence type="predicted"/>
<gene>
    <name evidence="2" type="ORF">MSBRW_1168</name>
</gene>
<feature type="transmembrane region" description="Helical" evidence="1">
    <location>
        <begin position="6"/>
        <end position="25"/>
    </location>
</feature>
<protein>
    <submittedName>
        <fullName evidence="2">Mobile element protein</fullName>
    </submittedName>
</protein>
<name>A0A0E3LL03_METBA</name>
<keyword evidence="1" id="KW-1133">Transmembrane helix</keyword>
<reference evidence="2 3" key="1">
    <citation type="submission" date="2014-07" db="EMBL/GenBank/DDBJ databases">
        <title>Methanogenic archaea and the global carbon cycle.</title>
        <authorList>
            <person name="Henriksen J.R."/>
            <person name="Luke J."/>
            <person name="Reinhart S."/>
            <person name="Benedict M.N."/>
            <person name="Youngblut N.D."/>
            <person name="Metcalf M.E."/>
            <person name="Whitaker R.J."/>
            <person name="Metcalf W.W."/>
        </authorList>
    </citation>
    <scope>NUCLEOTIDE SEQUENCE [LARGE SCALE GENOMIC DNA]</scope>
    <source>
        <strain evidence="2 3">Wiesmoor</strain>
    </source>
</reference>
<keyword evidence="1" id="KW-0472">Membrane</keyword>
<dbReference type="AlphaFoldDB" id="A0A0E3LL03"/>
<sequence>MVRSWNAWHHHMALIMLAMLILLSYKIKFMKFHKISLHGFILVMKFHNPLKILNAGKIARIFTSSLPE</sequence>
<dbReference type="HOGENOM" id="CLU_2784049_0_0_2"/>
<accession>A0A0E3LL03</accession>
<dbReference type="KEGG" id="mbw:MSBRW_1168"/>
<dbReference type="Proteomes" id="UP000033038">
    <property type="component" value="Chromosome"/>
</dbReference>
<evidence type="ECO:0000313" key="3">
    <source>
        <dbReference type="Proteomes" id="UP000033038"/>
    </source>
</evidence>
<evidence type="ECO:0000256" key="1">
    <source>
        <dbReference type="SAM" id="Phobius"/>
    </source>
</evidence>